<keyword evidence="3" id="KW-1185">Reference proteome</keyword>
<dbReference type="InterPro" id="IPR018958">
    <property type="entry name" value="Knr4/Smi1-like_dom"/>
</dbReference>
<accession>A0A7W3J5E4</accession>
<organism evidence="2 3">
    <name type="scientific">Promicromonospora sukumoe</name>
    <dbReference type="NCBI Taxonomy" id="88382"/>
    <lineage>
        <taxon>Bacteria</taxon>
        <taxon>Bacillati</taxon>
        <taxon>Actinomycetota</taxon>
        <taxon>Actinomycetes</taxon>
        <taxon>Micrococcales</taxon>
        <taxon>Promicromonosporaceae</taxon>
        <taxon>Promicromonospora</taxon>
    </lineage>
</organism>
<dbReference type="Proteomes" id="UP000540568">
    <property type="component" value="Unassembled WGS sequence"/>
</dbReference>
<evidence type="ECO:0000259" key="1">
    <source>
        <dbReference type="SMART" id="SM00860"/>
    </source>
</evidence>
<proteinExistence type="predicted"/>
<protein>
    <recommendedName>
        <fullName evidence="1">Knr4/Smi1-like domain-containing protein</fullName>
    </recommendedName>
</protein>
<feature type="domain" description="Knr4/Smi1-like" evidence="1">
    <location>
        <begin position="18"/>
        <end position="154"/>
    </location>
</feature>
<dbReference type="EMBL" id="JACGWV010000001">
    <property type="protein sequence ID" value="MBA8806631.1"/>
    <property type="molecule type" value="Genomic_DNA"/>
</dbReference>
<dbReference type="RefSeq" id="WP_182614333.1">
    <property type="nucleotide sequence ID" value="NZ_BAAATF010000002.1"/>
</dbReference>
<name>A0A7W3J5E4_9MICO</name>
<sequence>MTKPWLPLEPDPLTTGPALTRFAVEAAERELGVMLPAAYVRTLEHCNGGFVIRGVFRTVFPTSWAEDHFEVTSVLGIGGVFGIDSTSDTSSKYLIAEWEYPEIGIVIAHTPSGGHDTVMLDYREAAPGQPCVVYVDEDRVPRKIAESFDEFAAGLTDALRAE</sequence>
<dbReference type="Gene3D" id="3.40.1580.10">
    <property type="entry name" value="SMI1/KNR4-like"/>
    <property type="match status" value="1"/>
</dbReference>
<dbReference type="SMART" id="SM00860">
    <property type="entry name" value="SMI1_KNR4"/>
    <property type="match status" value="1"/>
</dbReference>
<evidence type="ECO:0000313" key="3">
    <source>
        <dbReference type="Proteomes" id="UP000540568"/>
    </source>
</evidence>
<dbReference type="InterPro" id="IPR037883">
    <property type="entry name" value="Knr4/Smi1-like_sf"/>
</dbReference>
<comment type="caution">
    <text evidence="2">The sequence shown here is derived from an EMBL/GenBank/DDBJ whole genome shotgun (WGS) entry which is preliminary data.</text>
</comment>
<reference evidence="2 3" key="1">
    <citation type="submission" date="2020-07" db="EMBL/GenBank/DDBJ databases">
        <title>Sequencing the genomes of 1000 actinobacteria strains.</title>
        <authorList>
            <person name="Klenk H.-P."/>
        </authorList>
    </citation>
    <scope>NUCLEOTIDE SEQUENCE [LARGE SCALE GENOMIC DNA]</scope>
    <source>
        <strain evidence="2 3">DSM 44121</strain>
    </source>
</reference>
<dbReference type="AlphaFoldDB" id="A0A7W3J5E4"/>
<evidence type="ECO:0000313" key="2">
    <source>
        <dbReference type="EMBL" id="MBA8806631.1"/>
    </source>
</evidence>
<dbReference type="Pfam" id="PF09346">
    <property type="entry name" value="SMI1_KNR4"/>
    <property type="match status" value="1"/>
</dbReference>
<dbReference type="SUPFAM" id="SSF160631">
    <property type="entry name" value="SMI1/KNR4-like"/>
    <property type="match status" value="1"/>
</dbReference>
<gene>
    <name evidence="2" type="ORF">FHX71_000573</name>
</gene>